<evidence type="ECO:0000313" key="9">
    <source>
        <dbReference type="EMBL" id="KGF73136.1"/>
    </source>
</evidence>
<comment type="caution">
    <text evidence="9">The sequence shown here is derived from an EMBL/GenBank/DDBJ whole genome shotgun (WGS) entry which is preliminary data.</text>
</comment>
<sequence>MALACWVWQQRRLNHSLRVMLWNLQPRNPEPKFSLISQLSVAIARSQQQYQSLEMQLQSWQQILQVAPIACLVVDQENCLIWYNQIAAELLNLQVMQETKPRLLLEVVRSYELDQLIEQTRNSQQATQSHWLFQPISADASTLARMVACPLSGYGFPLSQERVAIFLENRQEILTLTQQRDRWASDVAHELRTPLTSIRLVAETLQTRVEPGHRSWIDRLLDEVARLSNLVQDLLELSELRSGMRQRLSLTTLDLVSLIQQAWQTLEPLARQQQVYLDYQGPASLCLQADEPRMYRVLLNLLDNSIKYSPPHRPIRVQLQTSDSANLDVVTKGQATHPPLLAKSSHRPSQLVHLQVIDTGSGFPESDLPYVFERFYRADPSRTRSALPVSSSETTVANHGGSGLGLAIVRQIVEAHEGIVSASNHPETGGAWLQVYLPQRS</sequence>
<dbReference type="Gene3D" id="3.30.565.10">
    <property type="entry name" value="Histidine kinase-like ATPase, C-terminal domain"/>
    <property type="match status" value="1"/>
</dbReference>
<dbReference type="SUPFAM" id="SSF47384">
    <property type="entry name" value="Homodimeric domain of signal transducing histidine kinase"/>
    <property type="match status" value="1"/>
</dbReference>
<dbReference type="CDD" id="cd00082">
    <property type="entry name" value="HisKA"/>
    <property type="match status" value="1"/>
</dbReference>
<dbReference type="STRING" id="1497020.DO97_02065"/>
<dbReference type="InterPro" id="IPR005467">
    <property type="entry name" value="His_kinase_dom"/>
</dbReference>
<dbReference type="Pfam" id="PF00512">
    <property type="entry name" value="HisKA"/>
    <property type="match status" value="1"/>
</dbReference>
<dbReference type="GO" id="GO:0005886">
    <property type="term" value="C:plasma membrane"/>
    <property type="evidence" value="ECO:0007669"/>
    <property type="project" value="TreeGrafter"/>
</dbReference>
<dbReference type="RefSeq" id="WP_036532016.1">
    <property type="nucleotide sequence ID" value="NZ_JJML01000015.1"/>
</dbReference>
<dbReference type="PROSITE" id="PS50109">
    <property type="entry name" value="HIS_KIN"/>
    <property type="match status" value="1"/>
</dbReference>
<gene>
    <name evidence="9" type="ORF">DO97_02065</name>
</gene>
<keyword evidence="4" id="KW-0808">Transferase</keyword>
<evidence type="ECO:0000256" key="7">
    <source>
        <dbReference type="SAM" id="Coils"/>
    </source>
</evidence>
<dbReference type="Gene3D" id="1.10.287.130">
    <property type="match status" value="1"/>
</dbReference>
<proteinExistence type="predicted"/>
<evidence type="ECO:0000256" key="1">
    <source>
        <dbReference type="ARBA" id="ARBA00000085"/>
    </source>
</evidence>
<evidence type="ECO:0000256" key="4">
    <source>
        <dbReference type="ARBA" id="ARBA00022679"/>
    </source>
</evidence>
<dbReference type="CDD" id="cd00075">
    <property type="entry name" value="HATPase"/>
    <property type="match status" value="1"/>
</dbReference>
<protein>
    <recommendedName>
        <fullName evidence="2">histidine kinase</fullName>
        <ecNumber evidence="2">2.7.13.3</ecNumber>
    </recommendedName>
</protein>
<keyword evidence="10" id="KW-1185">Reference proteome</keyword>
<evidence type="ECO:0000256" key="6">
    <source>
        <dbReference type="ARBA" id="ARBA00023012"/>
    </source>
</evidence>
<dbReference type="InterPro" id="IPR003661">
    <property type="entry name" value="HisK_dim/P_dom"/>
</dbReference>
<dbReference type="SMART" id="SM00388">
    <property type="entry name" value="HisKA"/>
    <property type="match status" value="1"/>
</dbReference>
<evidence type="ECO:0000259" key="8">
    <source>
        <dbReference type="PROSITE" id="PS50109"/>
    </source>
</evidence>
<feature type="coiled-coil region" evidence="7">
    <location>
        <begin position="36"/>
        <end position="63"/>
    </location>
</feature>
<dbReference type="GO" id="GO:0016036">
    <property type="term" value="P:cellular response to phosphate starvation"/>
    <property type="evidence" value="ECO:0007669"/>
    <property type="project" value="TreeGrafter"/>
</dbReference>
<evidence type="ECO:0000313" key="10">
    <source>
        <dbReference type="Proteomes" id="UP000030170"/>
    </source>
</evidence>
<dbReference type="InterPro" id="IPR003594">
    <property type="entry name" value="HATPase_dom"/>
</dbReference>
<dbReference type="SMART" id="SM00387">
    <property type="entry name" value="HATPase_c"/>
    <property type="match status" value="1"/>
</dbReference>
<dbReference type="OrthoDB" id="9773956at2"/>
<organism evidence="9 10">
    <name type="scientific">Neosynechococcus sphagnicola sy1</name>
    <dbReference type="NCBI Taxonomy" id="1497020"/>
    <lineage>
        <taxon>Bacteria</taxon>
        <taxon>Bacillati</taxon>
        <taxon>Cyanobacteriota</taxon>
        <taxon>Cyanophyceae</taxon>
        <taxon>Neosynechococcales</taxon>
        <taxon>Neosynechococcaceae</taxon>
        <taxon>Neosynechococcus</taxon>
    </lineage>
</organism>
<keyword evidence="6" id="KW-0902">Two-component regulatory system</keyword>
<dbReference type="AlphaFoldDB" id="A0A098TLK7"/>
<evidence type="ECO:0000256" key="2">
    <source>
        <dbReference type="ARBA" id="ARBA00012438"/>
    </source>
</evidence>
<dbReference type="Proteomes" id="UP000030170">
    <property type="component" value="Unassembled WGS sequence"/>
</dbReference>
<dbReference type="PANTHER" id="PTHR45453">
    <property type="entry name" value="PHOSPHATE REGULON SENSOR PROTEIN PHOR"/>
    <property type="match status" value="1"/>
</dbReference>
<dbReference type="GO" id="GO:0000155">
    <property type="term" value="F:phosphorelay sensor kinase activity"/>
    <property type="evidence" value="ECO:0007669"/>
    <property type="project" value="InterPro"/>
</dbReference>
<dbReference type="InterPro" id="IPR036097">
    <property type="entry name" value="HisK_dim/P_sf"/>
</dbReference>
<dbReference type="Pfam" id="PF02518">
    <property type="entry name" value="HATPase_c"/>
    <property type="match status" value="1"/>
</dbReference>
<keyword evidence="7" id="KW-0175">Coiled coil</keyword>
<evidence type="ECO:0000256" key="3">
    <source>
        <dbReference type="ARBA" id="ARBA00022553"/>
    </source>
</evidence>
<keyword evidence="3" id="KW-0597">Phosphoprotein</keyword>
<feature type="domain" description="Histidine kinase" evidence="8">
    <location>
        <begin position="186"/>
        <end position="441"/>
    </location>
</feature>
<comment type="catalytic activity">
    <reaction evidence="1">
        <text>ATP + protein L-histidine = ADP + protein N-phospho-L-histidine.</text>
        <dbReference type="EC" id="2.7.13.3"/>
    </reaction>
</comment>
<dbReference type="PANTHER" id="PTHR45453:SF1">
    <property type="entry name" value="PHOSPHATE REGULON SENSOR PROTEIN PHOR"/>
    <property type="match status" value="1"/>
</dbReference>
<dbReference type="InterPro" id="IPR036890">
    <property type="entry name" value="HATPase_C_sf"/>
</dbReference>
<dbReference type="PRINTS" id="PR00344">
    <property type="entry name" value="BCTRLSENSOR"/>
</dbReference>
<keyword evidence="5" id="KW-0418">Kinase</keyword>
<dbReference type="InterPro" id="IPR050351">
    <property type="entry name" value="BphY/WalK/GraS-like"/>
</dbReference>
<evidence type="ECO:0000256" key="5">
    <source>
        <dbReference type="ARBA" id="ARBA00022777"/>
    </source>
</evidence>
<dbReference type="InterPro" id="IPR004358">
    <property type="entry name" value="Sig_transdc_His_kin-like_C"/>
</dbReference>
<dbReference type="EC" id="2.7.13.3" evidence="2"/>
<dbReference type="GO" id="GO:0004721">
    <property type="term" value="F:phosphoprotein phosphatase activity"/>
    <property type="evidence" value="ECO:0007669"/>
    <property type="project" value="TreeGrafter"/>
</dbReference>
<dbReference type="SUPFAM" id="SSF55874">
    <property type="entry name" value="ATPase domain of HSP90 chaperone/DNA topoisomerase II/histidine kinase"/>
    <property type="match status" value="1"/>
</dbReference>
<reference evidence="9 10" key="1">
    <citation type="journal article" date="2014" name="Mol. Ecol.">
        <title>Evolution of Synechococcus.</title>
        <authorList>
            <person name="Dvorak P."/>
            <person name="Casamatta D."/>
            <person name="Hasler P."/>
            <person name="Poulickova A."/>
            <person name="Ondrej V."/>
            <person name="Sanges R."/>
        </authorList>
    </citation>
    <scope>NUCLEOTIDE SEQUENCE [LARGE SCALE GENOMIC DNA]</scope>
    <source>
        <strain evidence="9 10">CAUP A 1101</strain>
    </source>
</reference>
<name>A0A098TLK7_9CYAN</name>
<dbReference type="EMBL" id="JJML01000015">
    <property type="protein sequence ID" value="KGF73136.1"/>
    <property type="molecule type" value="Genomic_DNA"/>
</dbReference>
<accession>A0A098TLK7</accession>